<dbReference type="InterPro" id="IPR029052">
    <property type="entry name" value="Metallo-depent_PP-like"/>
</dbReference>
<dbReference type="PANTHER" id="PTHR33393">
    <property type="entry name" value="POLYGLUTAMINE SYNTHESIS ACCESSORY PROTEIN RV0574C-RELATED"/>
    <property type="match status" value="1"/>
</dbReference>
<protein>
    <submittedName>
        <fullName evidence="4">Poly-gamma-glutamate biosynthesis protein</fullName>
    </submittedName>
</protein>
<feature type="domain" description="Capsule synthesis protein CapA" evidence="3">
    <location>
        <begin position="63"/>
        <end position="313"/>
    </location>
</feature>
<feature type="signal peptide" evidence="2">
    <location>
        <begin position="1"/>
        <end position="40"/>
    </location>
</feature>
<dbReference type="OrthoDB" id="9810718at2"/>
<evidence type="ECO:0000313" key="4">
    <source>
        <dbReference type="EMBL" id="PVE13245.1"/>
    </source>
</evidence>
<organism evidence="4 5">
    <name type="scientific">Streptomyces scopuliridis RB72</name>
    <dbReference type="NCBI Taxonomy" id="1440053"/>
    <lineage>
        <taxon>Bacteria</taxon>
        <taxon>Bacillati</taxon>
        <taxon>Actinomycetota</taxon>
        <taxon>Actinomycetes</taxon>
        <taxon>Kitasatosporales</taxon>
        <taxon>Streptomycetaceae</taxon>
        <taxon>Streptomyces</taxon>
    </lineage>
</organism>
<comment type="caution">
    <text evidence="4">The sequence shown here is derived from an EMBL/GenBank/DDBJ whole genome shotgun (WGS) entry which is preliminary data.</text>
</comment>
<dbReference type="Gene3D" id="3.60.21.10">
    <property type="match status" value="1"/>
</dbReference>
<dbReference type="InterPro" id="IPR052169">
    <property type="entry name" value="CW_Biosynth-Accessory"/>
</dbReference>
<reference evidence="4 5" key="1">
    <citation type="submission" date="2013-12" db="EMBL/GenBank/DDBJ databases">
        <title>Annotated genome of Streptomyces scopuliridis.</title>
        <authorList>
            <person name="Olson J.B."/>
        </authorList>
    </citation>
    <scope>NUCLEOTIDE SEQUENCE [LARGE SCALE GENOMIC DNA]</scope>
    <source>
        <strain evidence="4 5">RB72</strain>
    </source>
</reference>
<dbReference type="InterPro" id="IPR019079">
    <property type="entry name" value="Capsule_synth_CapA"/>
</dbReference>
<evidence type="ECO:0000256" key="1">
    <source>
        <dbReference type="ARBA" id="ARBA00005662"/>
    </source>
</evidence>
<dbReference type="SUPFAM" id="SSF56300">
    <property type="entry name" value="Metallo-dependent phosphatases"/>
    <property type="match status" value="1"/>
</dbReference>
<name>A0A2T7TDP1_9ACTN</name>
<gene>
    <name evidence="4" type="ORF">Y717_20600</name>
</gene>
<evidence type="ECO:0000256" key="2">
    <source>
        <dbReference type="SAM" id="SignalP"/>
    </source>
</evidence>
<dbReference type="SMART" id="SM00854">
    <property type="entry name" value="PGA_cap"/>
    <property type="match status" value="1"/>
</dbReference>
<dbReference type="PANTHER" id="PTHR33393:SF13">
    <property type="entry name" value="PGA BIOSYNTHESIS PROTEIN CAPA"/>
    <property type="match status" value="1"/>
</dbReference>
<evidence type="ECO:0000313" key="5">
    <source>
        <dbReference type="Proteomes" id="UP000245992"/>
    </source>
</evidence>
<dbReference type="EMBL" id="AZSP01000036">
    <property type="protein sequence ID" value="PVE13245.1"/>
    <property type="molecule type" value="Genomic_DNA"/>
</dbReference>
<sequence length="433" mass="46183">MKLPLPLLRGRRAAARTVSRTALRTAATACLATCLATAVAGCSVLGSGDGGADAKGGGGPSFTVAAAGDVLIHPPLTDQARKDAKATGGKAGTLDFAPLMAGVKPVISKADLAICHMEPVVAKKGGPYEGFPNFQVPPEITTTLKDIGYDTCSTASNHSIDHGEAGVRRTLDALDAAGLKHTGSARSEAEWEKPLIMDVKGVKVAQISFAFGFVRNEVPADKPWLANKTSFKAIKEAEQRARKAGADVVILSIHWGREYQSAPSTSQLELARRIAKKTGINLVIGHHAHVVQPMEKIGNTWIAYGLGNQMARHEVPNGQSEEGAIGWFTFTKRGGEWDVQAQYLPTFVDVPPEPEDPEQPDKLPTGAVTDYRLVNVARALKNGKPESGTPDEGKKYTEVQLARYRLAFDRTQGTMLNRGAVKDGLTPLEEPPN</sequence>
<dbReference type="Pfam" id="PF09587">
    <property type="entry name" value="PGA_cap"/>
    <property type="match status" value="1"/>
</dbReference>
<keyword evidence="5" id="KW-1185">Reference proteome</keyword>
<feature type="chain" id="PRO_5039522234" evidence="2">
    <location>
        <begin position="41"/>
        <end position="433"/>
    </location>
</feature>
<proteinExistence type="inferred from homology"/>
<accession>A0A2T7TDP1</accession>
<dbReference type="RefSeq" id="WP_078490599.1">
    <property type="nucleotide sequence ID" value="NZ_AZSP01000036.1"/>
</dbReference>
<dbReference type="AlphaFoldDB" id="A0A2T7TDP1"/>
<dbReference type="CDD" id="cd07381">
    <property type="entry name" value="MPP_CapA"/>
    <property type="match status" value="1"/>
</dbReference>
<dbReference type="Proteomes" id="UP000245992">
    <property type="component" value="Unassembled WGS sequence"/>
</dbReference>
<dbReference type="STRING" id="1440053.GCA_000718095_02092"/>
<keyword evidence="2" id="KW-0732">Signal</keyword>
<evidence type="ECO:0000259" key="3">
    <source>
        <dbReference type="SMART" id="SM00854"/>
    </source>
</evidence>
<comment type="similarity">
    <text evidence="1">Belongs to the CapA family.</text>
</comment>